<protein>
    <submittedName>
        <fullName evidence="1">Uncharacterized protein</fullName>
    </submittedName>
</protein>
<evidence type="ECO:0000313" key="2">
    <source>
        <dbReference type="Proteomes" id="UP001152320"/>
    </source>
</evidence>
<proteinExistence type="predicted"/>
<keyword evidence="2" id="KW-1185">Reference proteome</keyword>
<accession>A0A9Q1HFC4</accession>
<evidence type="ECO:0000313" key="1">
    <source>
        <dbReference type="EMBL" id="KAJ8047667.1"/>
    </source>
</evidence>
<dbReference type="AlphaFoldDB" id="A0A9Q1HFC4"/>
<sequence>MCGVPDLKVGETYLFQLFSYSGLFGICDGVYPYEEAQRILDLLRLPLGEVICDDETIFLTVDVFHP</sequence>
<dbReference type="EMBL" id="JAIZAY010000002">
    <property type="protein sequence ID" value="KAJ8047667.1"/>
    <property type="molecule type" value="Genomic_DNA"/>
</dbReference>
<reference evidence="1" key="1">
    <citation type="submission" date="2021-10" db="EMBL/GenBank/DDBJ databases">
        <title>Tropical sea cucumber genome reveals ecological adaptation and Cuvierian tubules defense mechanism.</title>
        <authorList>
            <person name="Chen T."/>
        </authorList>
    </citation>
    <scope>NUCLEOTIDE SEQUENCE</scope>
    <source>
        <strain evidence="1">Nanhai2018</strain>
        <tissue evidence="1">Muscle</tissue>
    </source>
</reference>
<gene>
    <name evidence="1" type="ORF">HOLleu_06718</name>
</gene>
<organism evidence="1 2">
    <name type="scientific">Holothuria leucospilota</name>
    <name type="common">Black long sea cucumber</name>
    <name type="synonym">Mertensiothuria leucospilota</name>
    <dbReference type="NCBI Taxonomy" id="206669"/>
    <lineage>
        <taxon>Eukaryota</taxon>
        <taxon>Metazoa</taxon>
        <taxon>Echinodermata</taxon>
        <taxon>Eleutherozoa</taxon>
        <taxon>Echinozoa</taxon>
        <taxon>Holothuroidea</taxon>
        <taxon>Aspidochirotacea</taxon>
        <taxon>Aspidochirotida</taxon>
        <taxon>Holothuriidae</taxon>
        <taxon>Holothuria</taxon>
    </lineage>
</organism>
<dbReference type="Proteomes" id="UP001152320">
    <property type="component" value="Chromosome 2"/>
</dbReference>
<name>A0A9Q1HFC4_HOLLE</name>
<comment type="caution">
    <text evidence="1">The sequence shown here is derived from an EMBL/GenBank/DDBJ whole genome shotgun (WGS) entry which is preliminary data.</text>
</comment>